<dbReference type="GO" id="GO:0008061">
    <property type="term" value="F:chitin binding"/>
    <property type="evidence" value="ECO:0007669"/>
    <property type="project" value="UniProtKB-KW"/>
</dbReference>
<evidence type="ECO:0000256" key="3">
    <source>
        <dbReference type="ARBA" id="ARBA00044955"/>
    </source>
</evidence>
<feature type="signal peptide" evidence="4">
    <location>
        <begin position="1"/>
        <end position="19"/>
    </location>
</feature>
<dbReference type="Proteomes" id="UP000037136">
    <property type="component" value="Unassembled WGS sequence"/>
</dbReference>
<feature type="chain" id="PRO_5013015874" description="LysM domain-containing protein" evidence="4">
    <location>
        <begin position="20"/>
        <end position="127"/>
    </location>
</feature>
<dbReference type="PANTHER" id="PTHR34997">
    <property type="entry name" value="AM15"/>
    <property type="match status" value="1"/>
</dbReference>
<proteinExistence type="inferred from homology"/>
<organism evidence="6 7">
    <name type="scientific">Ophiocordyceps unilateralis</name>
    <name type="common">Zombie-ant fungus</name>
    <name type="synonym">Torrubia unilateralis</name>
    <dbReference type="NCBI Taxonomy" id="268505"/>
    <lineage>
        <taxon>Eukaryota</taxon>
        <taxon>Fungi</taxon>
        <taxon>Dikarya</taxon>
        <taxon>Ascomycota</taxon>
        <taxon>Pezizomycotina</taxon>
        <taxon>Sordariomycetes</taxon>
        <taxon>Hypocreomycetidae</taxon>
        <taxon>Hypocreales</taxon>
        <taxon>Ophiocordycipitaceae</taxon>
        <taxon>Ophiocordyceps</taxon>
    </lineage>
</organism>
<evidence type="ECO:0000259" key="5">
    <source>
        <dbReference type="PROSITE" id="PS51782"/>
    </source>
</evidence>
<keyword evidence="1" id="KW-0147">Chitin-binding</keyword>
<protein>
    <recommendedName>
        <fullName evidence="5">LysM domain-containing protein</fullName>
    </recommendedName>
</protein>
<comment type="similarity">
    <text evidence="3">Belongs to the secreted LysM effector family.</text>
</comment>
<name>A0A2A9PE95_OPHUN</name>
<accession>A0A2A9PE95</accession>
<keyword evidence="4" id="KW-0732">Signal</keyword>
<keyword evidence="2" id="KW-0843">Virulence</keyword>
<feature type="domain" description="LysM" evidence="5">
    <location>
        <begin position="78"/>
        <end position="126"/>
    </location>
</feature>
<dbReference type="PROSITE" id="PS51782">
    <property type="entry name" value="LYSM"/>
    <property type="match status" value="2"/>
</dbReference>
<evidence type="ECO:0000313" key="7">
    <source>
        <dbReference type="Proteomes" id="UP000037136"/>
    </source>
</evidence>
<dbReference type="InterPro" id="IPR052210">
    <property type="entry name" value="LysM1-like"/>
</dbReference>
<evidence type="ECO:0000256" key="4">
    <source>
        <dbReference type="SAM" id="SignalP"/>
    </source>
</evidence>
<dbReference type="EMBL" id="LAZP02000216">
    <property type="protein sequence ID" value="PFH59223.1"/>
    <property type="molecule type" value="Genomic_DNA"/>
</dbReference>
<dbReference type="InterPro" id="IPR036779">
    <property type="entry name" value="LysM_dom_sf"/>
</dbReference>
<dbReference type="InterPro" id="IPR018392">
    <property type="entry name" value="LysM"/>
</dbReference>
<dbReference type="CDD" id="cd00118">
    <property type="entry name" value="LysM"/>
    <property type="match status" value="2"/>
</dbReference>
<dbReference type="AlphaFoldDB" id="A0A2A9PE95"/>
<comment type="caution">
    <text evidence="6">The sequence shown here is derived from an EMBL/GenBank/DDBJ whole genome shotgun (WGS) entry which is preliminary data.</text>
</comment>
<evidence type="ECO:0000256" key="2">
    <source>
        <dbReference type="ARBA" id="ARBA00023026"/>
    </source>
</evidence>
<dbReference type="Gene3D" id="3.10.350.10">
    <property type="entry name" value="LysM domain"/>
    <property type="match status" value="2"/>
</dbReference>
<evidence type="ECO:0000256" key="1">
    <source>
        <dbReference type="ARBA" id="ARBA00022669"/>
    </source>
</evidence>
<dbReference type="SMART" id="SM00257">
    <property type="entry name" value="LysM"/>
    <property type="match status" value="2"/>
</dbReference>
<keyword evidence="7" id="KW-1185">Reference proteome</keyword>
<dbReference type="Pfam" id="PF01476">
    <property type="entry name" value="LysM"/>
    <property type="match status" value="2"/>
</dbReference>
<reference evidence="6 7" key="2">
    <citation type="journal article" date="2017" name="Sci. Rep.">
        <title>Ant-infecting Ophiocordyceps genomes reveal a high diversity of potential behavioral manipulation genes and a possible major role for enterotoxins.</title>
        <authorList>
            <person name="de Bekker C."/>
            <person name="Ohm R.A."/>
            <person name="Evans H.C."/>
            <person name="Brachmann A."/>
            <person name="Hughes D.P."/>
        </authorList>
    </citation>
    <scope>NUCLEOTIDE SEQUENCE [LARGE SCALE GENOMIC DNA]</scope>
    <source>
        <strain evidence="6 7">SC16a</strain>
    </source>
</reference>
<dbReference type="SUPFAM" id="SSF54106">
    <property type="entry name" value="LysM domain"/>
    <property type="match status" value="2"/>
</dbReference>
<dbReference type="OrthoDB" id="4927717at2759"/>
<dbReference type="PANTHER" id="PTHR34997:SF1">
    <property type="entry name" value="PEPTIDOGLYCAN-BINDING LYSIN DOMAIN"/>
    <property type="match status" value="1"/>
</dbReference>
<reference evidence="6 7" key="1">
    <citation type="journal article" date="2015" name="BMC Genomics">
        <title>Gene expression during zombie ant biting behavior reflects the complexity underlying fungal parasitic behavioral manipulation.</title>
        <authorList>
            <person name="de Bekker C."/>
            <person name="Ohm R.A."/>
            <person name="Loreto R.G."/>
            <person name="Sebastian A."/>
            <person name="Albert I."/>
            <person name="Merrow M."/>
            <person name="Brachmann A."/>
            <person name="Hughes D.P."/>
        </authorList>
    </citation>
    <scope>NUCLEOTIDE SEQUENCE [LARGE SCALE GENOMIC DNA]</scope>
    <source>
        <strain evidence="6 7">SC16a</strain>
    </source>
</reference>
<gene>
    <name evidence="6" type="ORF">XA68_12654</name>
</gene>
<sequence>MGILHSLLLAGAFFSTAFAEPDCVEHYTVKPYDSCWKISIEKSVALKNLIAWNQHRGNCALYPGDVLCVAKYKVQCNRTHMVISNDWCWKIAKDNDIDLNKLVALNPNLVQSIDECNIHPGQQVCVG</sequence>
<evidence type="ECO:0000313" key="6">
    <source>
        <dbReference type="EMBL" id="PFH59223.1"/>
    </source>
</evidence>
<dbReference type="STRING" id="268505.A0A2A9PE95"/>
<feature type="domain" description="LysM" evidence="5">
    <location>
        <begin position="25"/>
        <end position="69"/>
    </location>
</feature>